<evidence type="ECO:0000256" key="1">
    <source>
        <dbReference type="ARBA" id="ARBA00022729"/>
    </source>
</evidence>
<evidence type="ECO:0000313" key="6">
    <source>
        <dbReference type="Proteomes" id="UP000199702"/>
    </source>
</evidence>
<dbReference type="AlphaFoldDB" id="A0A1H6S1E5"/>
<dbReference type="Pfam" id="PF18962">
    <property type="entry name" value="Por_Secre_tail"/>
    <property type="match status" value="1"/>
</dbReference>
<feature type="signal peptide" evidence="2">
    <location>
        <begin position="1"/>
        <end position="18"/>
    </location>
</feature>
<dbReference type="InterPro" id="IPR013431">
    <property type="entry name" value="Delta_60_rpt"/>
</dbReference>
<dbReference type="Proteomes" id="UP000199702">
    <property type="component" value="Unassembled WGS sequence"/>
</dbReference>
<keyword evidence="1 2" id="KW-0732">Signal</keyword>
<dbReference type="PANTHER" id="PTHR31778:SF2">
    <property type="entry name" value="BUD SITE SELECTION PROTEIN RAX2"/>
    <property type="match status" value="1"/>
</dbReference>
<evidence type="ECO:0000313" key="5">
    <source>
        <dbReference type="EMBL" id="SEI57575.1"/>
    </source>
</evidence>
<sequence>MKYHLLLFTFFFSFLLNAQNGATIENTFNINNISNVSGGSFSVTKCFSQLDGKIILNFDYPSDWLNDVLVRRVERLNIDGTLDTTYNIGGSGFNNKISDIHFFSDGKALVSGSFTQYNGVSVTGLVMLNSDASIDTSFSTNLNGSVSEILVQTDGKILIGGVFTVNDGVTFNRILRLNTDGSVDSSFNIGTGFNGIVASILQLPNNKIIIGGSFTSYNAITANRIVSLNSDGTIDSSFVSGSGFDTNVNTLCVSSDNKLYVGGYFTSYNGVANNRIVKINLDGSIDNSFVSGSGFDSEVSKILLLPDGNIAVLGFFYEYNGSTFLFNIKLDNLGQVQSNSVITSTYHINDISIQNDNKMILVGGFPSVGNTVVNGIAKLNSDETVNTSFAMGVGFNFIVNKVKETSGGKILVCGSFTLYNNVPFKFFGRLNQDGTIDSSFNIGSGFNKIVYSFEIQPDGKIIVVGEFTEFNGVPANRIIRLNEDGTIDSSFIIGTGLNNYAKNVLIQPDGKIIVSGKFTTYNNHPSAIRVVRLNADGTFNSTFSGINYPPTAIALQQDGKLLVAYNDTSNNTSYIKRFNANGSFSAFNCIHSNSYINSYLGNEVGFIKIIPFADGKILVGGNFNTLSKNFMRLTSTGTVDATFNVGTGFNGIVNTIYIQPDNKLLVGGTFSAFNSSDVSPGLIKLNVDYSIDNSFNTGEGIGVVYDVSLQSDGKILVGGSMVNYATYTVGRLVRLLGSGFYNLSGQNKIDTNLNGCESSDFPFSNLKMNFNDGFSNYDFFVNNSGDYSFLLAQGSYTITPIVNPNFSILPTSISAIFPSQFTSLVQNYCITPLNSNYSDLDVQIIPLNTARPGFNAKYKIVYKNKGIITQSGNINLSFQDDVIDLVNSTPNFSNQSANSLSWDFTNLNPQEVRTIVVEFNLNSPVETPPLNIGSLLSFEANIINVLSDNTPNDNIFTLNQNVVNSYDPNDKTCLEGDVVGVDKIGDFVHYLIRFENNGTANAEFIRIEDFIDLSKYDISTLEPLNGSHSFITKISNGNKVEFYFNNINLPFDDANNDGYVMYKIKLKSTLQVGDSFSNTANIYFDFNSAIVTNTATSTIATLASEDFSRSTIFSIYPNPVKNLLSIYSKDDVNIKGVYIYNSLGQLVLTNSNFKNNEPVDVSMLSSGHYFMKLETDSNILNCKFIKE</sequence>
<dbReference type="RefSeq" id="WP_091309011.1">
    <property type="nucleotide sequence ID" value="NZ_CBCSJU010000005.1"/>
</dbReference>
<name>A0A1H6S1E5_9FLAO</name>
<protein>
    <submittedName>
        <fullName evidence="5">Delta-60 repeat domain-containing protein/Por secretion system C-terminal sorting domain-containing protein</fullName>
    </submittedName>
</protein>
<dbReference type="GO" id="GO:1902929">
    <property type="term" value="C:plasma membrane of growing cell tip"/>
    <property type="evidence" value="ECO:0007669"/>
    <property type="project" value="TreeGrafter"/>
</dbReference>
<dbReference type="SUPFAM" id="SSF63829">
    <property type="entry name" value="Calcium-dependent phosphotriesterase"/>
    <property type="match status" value="1"/>
</dbReference>
<evidence type="ECO:0000259" key="3">
    <source>
        <dbReference type="Pfam" id="PF18962"/>
    </source>
</evidence>
<dbReference type="OrthoDB" id="9805017at2"/>
<accession>A0A1H6S1E5</accession>
<dbReference type="PANTHER" id="PTHR31778">
    <property type="entry name" value="BUD SITE SELECTION PROTEIN RAX2"/>
    <property type="match status" value="1"/>
</dbReference>
<proteinExistence type="predicted"/>
<dbReference type="EMBL" id="FNYA01000002">
    <property type="protein sequence ID" value="SEI57575.1"/>
    <property type="molecule type" value="Genomic_DNA"/>
</dbReference>
<dbReference type="InterPro" id="IPR026444">
    <property type="entry name" value="Secre_tail"/>
</dbReference>
<keyword evidence="6" id="KW-1185">Reference proteome</keyword>
<dbReference type="NCBIfam" id="TIGR02608">
    <property type="entry name" value="delta_60_rpt"/>
    <property type="match status" value="12"/>
</dbReference>
<dbReference type="Pfam" id="PF24595">
    <property type="entry name" value="DUF7619"/>
    <property type="match status" value="1"/>
</dbReference>
<evidence type="ECO:0000259" key="4">
    <source>
        <dbReference type="Pfam" id="PF24595"/>
    </source>
</evidence>
<gene>
    <name evidence="5" type="ORF">SAMN05660918_0996</name>
</gene>
<feature type="chain" id="PRO_5011742975" evidence="2">
    <location>
        <begin position="19"/>
        <end position="1187"/>
    </location>
</feature>
<feature type="domain" description="DUF7619" evidence="4">
    <location>
        <begin position="967"/>
        <end position="1098"/>
    </location>
</feature>
<dbReference type="Gene3D" id="2.80.10.50">
    <property type="match status" value="5"/>
</dbReference>
<feature type="domain" description="Secretion system C-terminal sorting" evidence="3">
    <location>
        <begin position="1115"/>
        <end position="1179"/>
    </location>
</feature>
<dbReference type="SUPFAM" id="SSF101898">
    <property type="entry name" value="NHL repeat"/>
    <property type="match status" value="1"/>
</dbReference>
<dbReference type="STRING" id="402734.SAMN05660918_0996"/>
<organism evidence="5 6">
    <name type="scientific">Flavobacterium terrigena</name>
    <dbReference type="NCBI Taxonomy" id="402734"/>
    <lineage>
        <taxon>Bacteria</taxon>
        <taxon>Pseudomonadati</taxon>
        <taxon>Bacteroidota</taxon>
        <taxon>Flavobacteriia</taxon>
        <taxon>Flavobacteriales</taxon>
        <taxon>Flavobacteriaceae</taxon>
        <taxon>Flavobacterium</taxon>
    </lineage>
</organism>
<dbReference type="NCBIfam" id="TIGR04183">
    <property type="entry name" value="Por_Secre_tail"/>
    <property type="match status" value="1"/>
</dbReference>
<dbReference type="InterPro" id="IPR055353">
    <property type="entry name" value="DUF7619"/>
</dbReference>
<reference evidence="6" key="1">
    <citation type="submission" date="2016-10" db="EMBL/GenBank/DDBJ databases">
        <authorList>
            <person name="Varghese N."/>
            <person name="Submissions S."/>
        </authorList>
    </citation>
    <scope>NUCLEOTIDE SEQUENCE [LARGE SCALE GENOMIC DNA]</scope>
    <source>
        <strain evidence="6">DSM 17934</strain>
    </source>
</reference>
<dbReference type="Pfam" id="PF17164">
    <property type="entry name" value="DUF5122"/>
    <property type="match status" value="12"/>
</dbReference>
<evidence type="ECO:0000256" key="2">
    <source>
        <dbReference type="SAM" id="SignalP"/>
    </source>
</evidence>